<dbReference type="PANTHER" id="PTHR35671:SF1">
    <property type="entry name" value="PROTEIN TOPAZ1"/>
    <property type="match status" value="1"/>
</dbReference>
<reference evidence="10" key="1">
    <citation type="submission" date="2023-06" db="EMBL/GenBank/DDBJ databases">
        <title>Male Hemibagrus guttatus genome.</title>
        <authorList>
            <person name="Bian C."/>
        </authorList>
    </citation>
    <scope>NUCLEOTIDE SEQUENCE</scope>
    <source>
        <strain evidence="10">Male_cb2023</strain>
        <tissue evidence="10">Muscle</tissue>
    </source>
</reference>
<evidence type="ECO:0000256" key="7">
    <source>
        <dbReference type="ARBA" id="ARBA00031943"/>
    </source>
</evidence>
<evidence type="ECO:0000259" key="9">
    <source>
        <dbReference type="Pfam" id="PF14669"/>
    </source>
</evidence>
<keyword evidence="4" id="KW-0963">Cytoplasm</keyword>
<protein>
    <recommendedName>
        <fullName evidence="3">Protein TOPAZ1</fullName>
    </recommendedName>
    <alternativeName>
        <fullName evidence="7">Testis- and ovary-specific PAZ domain-containing protein 1</fullName>
    </alternativeName>
</protein>
<proteinExistence type="predicted"/>
<evidence type="ECO:0000313" key="11">
    <source>
        <dbReference type="Proteomes" id="UP001274896"/>
    </source>
</evidence>
<keyword evidence="5" id="KW-0221">Differentiation</keyword>
<dbReference type="EMBL" id="JAUCMX010000016">
    <property type="protein sequence ID" value="KAK3520546.1"/>
    <property type="molecule type" value="Genomic_DNA"/>
</dbReference>
<dbReference type="Pfam" id="PF14669">
    <property type="entry name" value="Asp_Glu_race_2"/>
    <property type="match status" value="1"/>
</dbReference>
<evidence type="ECO:0000256" key="1">
    <source>
        <dbReference type="ARBA" id="ARBA00002132"/>
    </source>
</evidence>
<evidence type="ECO:0000256" key="8">
    <source>
        <dbReference type="SAM" id="MobiDB-lite"/>
    </source>
</evidence>
<evidence type="ECO:0000256" key="6">
    <source>
        <dbReference type="ARBA" id="ARBA00022871"/>
    </source>
</evidence>
<accession>A0AAE0QGR0</accession>
<evidence type="ECO:0000256" key="2">
    <source>
        <dbReference type="ARBA" id="ARBA00004514"/>
    </source>
</evidence>
<gene>
    <name evidence="10" type="ORF">QTP70_026148</name>
</gene>
<feature type="region of interest" description="Disordered" evidence="8">
    <location>
        <begin position="265"/>
        <end position="303"/>
    </location>
</feature>
<name>A0AAE0QGR0_9TELE</name>
<dbReference type="InterPro" id="IPR029435">
    <property type="entry name" value="TOPAZ1_dom"/>
</dbReference>
<feature type="region of interest" description="Disordered" evidence="8">
    <location>
        <begin position="41"/>
        <end position="94"/>
    </location>
</feature>
<evidence type="ECO:0000256" key="3">
    <source>
        <dbReference type="ARBA" id="ARBA00016464"/>
    </source>
</evidence>
<comment type="subcellular location">
    <subcellularLocation>
        <location evidence="2">Cytoplasm</location>
        <location evidence="2">Cytosol</location>
    </subcellularLocation>
</comment>
<feature type="region of interest" description="Disordered" evidence="8">
    <location>
        <begin position="167"/>
        <end position="196"/>
    </location>
</feature>
<dbReference type="Proteomes" id="UP001274896">
    <property type="component" value="Unassembled WGS sequence"/>
</dbReference>
<dbReference type="GO" id="GO:0005829">
    <property type="term" value="C:cytosol"/>
    <property type="evidence" value="ECO:0007669"/>
    <property type="project" value="UniProtKB-SubCell"/>
</dbReference>
<feature type="domain" description="Protein TOPAZ1" evidence="9">
    <location>
        <begin position="677"/>
        <end position="850"/>
    </location>
</feature>
<sequence length="1084" mass="120020">MKVTVVGAPAVVFNKEMQPSKGGGGPRVKLNRNAFKLEQSFVPKRRRLSRSPECTDPVASVQATRGSTEPVARAGSAPRQPSRSTPGPLDARRQEPARITAHDHAPCMLRDCNNNNNNNNTLRRKQVRCHVHLALRFCGSDKSVTQAEAQQSVSCTVSRYVNGDVRVNTSNSSGDAIEPNPGSTGKSDQGAGVKTEEIRLGAPVKKDGRAACLRSSNQVLGFSVGDRILDVAEDIEGWSESADKKDLRMPDCEKITLSSTVGTANEDFTSMSPVERPEEGAAEDEMCETGNSNRSPSPLPAPEGSVITGGDLDAMRAYKDDAIVLDVIQDDPDLFGPVVMSMAETSASKANPAALQREKNMCIQTDQTSLVRRTKRIAWGLESKRKNVQTGGDVHAENNDVFCKGVVNASAKGSKSQPTFGTKWPPATPIDQQEQMVPDCNNKQTTDLYVNRVNPGWTGMEGDAYNNVHTAAGKDVNIVRPLPTSYCWYYFSEHHTCLRSCCWFLHVPREDDEKFCMDIVRKFCRVGTPPLVQRAEEIFAAYYRINSPGVSFSENIVNQLLSSLLSLALLKDLVSVINTLLTHKRMPPPEFVMALYEHVRERGILNFVPELIHLTSKITEAGCVFSAEQCEMMQLHLESLQVSRHQMDNFCAVKYRALATNPHTAELSELGEAVVRVELCKQQEDWPALAHVFCTVCGGRHSAGELSRFCCCVTMALLTESRDKLTVPYESFAESVCQEVPTDEMIKSFLGRVGVSLMFSYYRTQDWTKGLKLLCMMSRLQMEFTMLKGLFSSENGASRCQLVTIATEFFLNSGSIEGALNMLKANEWFVSSTAWPCDQADIQNRRRVLTLLAEKTSYRDTLEVLTNLPGLKQPVDGVQTSEHNTMFNAHLRRCVMNHVLPVGADTLEFMLIQGIPPDTTELQQLLHKLGKQNSWRRARTLFGRAHSAGYYSGVVCDKDSLALPCSLTEIEMTLAFEMFIACICTSLQNPSDSSRPLLITLKRCSGHEVAVESVYLAAGCRLLSAALIPNPKLSIRYTAVSQEQEQLFNLDRGSAAKWFSHNRSWAQGLWANTHTLTQAKKAFY</sequence>
<dbReference type="AlphaFoldDB" id="A0AAE0QGR0"/>
<keyword evidence="11" id="KW-1185">Reference proteome</keyword>
<dbReference type="GO" id="GO:0030154">
    <property type="term" value="P:cell differentiation"/>
    <property type="evidence" value="ECO:0007669"/>
    <property type="project" value="UniProtKB-KW"/>
</dbReference>
<keyword evidence="6" id="KW-0744">Spermatogenesis</keyword>
<comment type="caution">
    <text evidence="10">The sequence shown here is derived from an EMBL/GenBank/DDBJ whole genome shotgun (WGS) entry which is preliminary data.</text>
</comment>
<evidence type="ECO:0000313" key="10">
    <source>
        <dbReference type="EMBL" id="KAK3520546.1"/>
    </source>
</evidence>
<dbReference type="InterPro" id="IPR038952">
    <property type="entry name" value="TOPAZ1"/>
</dbReference>
<evidence type="ECO:0000256" key="4">
    <source>
        <dbReference type="ARBA" id="ARBA00022490"/>
    </source>
</evidence>
<dbReference type="PANTHER" id="PTHR35671">
    <property type="entry name" value="PROTEIN TOPAZ1"/>
    <property type="match status" value="1"/>
</dbReference>
<evidence type="ECO:0000256" key="5">
    <source>
        <dbReference type="ARBA" id="ARBA00022782"/>
    </source>
</evidence>
<organism evidence="10 11">
    <name type="scientific">Hemibagrus guttatus</name>
    <dbReference type="NCBI Taxonomy" id="175788"/>
    <lineage>
        <taxon>Eukaryota</taxon>
        <taxon>Metazoa</taxon>
        <taxon>Chordata</taxon>
        <taxon>Craniata</taxon>
        <taxon>Vertebrata</taxon>
        <taxon>Euteleostomi</taxon>
        <taxon>Actinopterygii</taxon>
        <taxon>Neopterygii</taxon>
        <taxon>Teleostei</taxon>
        <taxon>Ostariophysi</taxon>
        <taxon>Siluriformes</taxon>
        <taxon>Bagridae</taxon>
        <taxon>Hemibagrus</taxon>
    </lineage>
</organism>
<dbReference type="GO" id="GO:0048137">
    <property type="term" value="P:spermatocyte division"/>
    <property type="evidence" value="ECO:0007669"/>
    <property type="project" value="TreeGrafter"/>
</dbReference>
<comment type="function">
    <text evidence="1">Important for normal spermatogenesis and male fertility. Specifically required for progression to the post-meiotic stages of spermatocyte development. Seems to be necessary for normal expression levels of a number of testis-expressed gene transcripts, although its role in this process is unclear.</text>
</comment>